<dbReference type="InterPro" id="IPR023214">
    <property type="entry name" value="HAD_sf"/>
</dbReference>
<dbReference type="AlphaFoldDB" id="A0A2V1KE43"/>
<dbReference type="GO" id="GO:0055070">
    <property type="term" value="P:copper ion homeostasis"/>
    <property type="evidence" value="ECO:0007669"/>
    <property type="project" value="TreeGrafter"/>
</dbReference>
<dbReference type="PRINTS" id="PR00119">
    <property type="entry name" value="CATATPASE"/>
</dbReference>
<dbReference type="NCBIfam" id="TIGR01525">
    <property type="entry name" value="ATPase-IB_hvy"/>
    <property type="match status" value="1"/>
</dbReference>
<feature type="transmembrane region" description="Helical" evidence="10">
    <location>
        <begin position="307"/>
        <end position="331"/>
    </location>
</feature>
<dbReference type="GO" id="GO:0005886">
    <property type="term" value="C:plasma membrane"/>
    <property type="evidence" value="ECO:0007669"/>
    <property type="project" value="UniProtKB-SubCell"/>
</dbReference>
<evidence type="ECO:0000256" key="10">
    <source>
        <dbReference type="RuleBase" id="RU362081"/>
    </source>
</evidence>
<feature type="compositionally biased region" description="Basic and acidic residues" evidence="11">
    <location>
        <begin position="7"/>
        <end position="20"/>
    </location>
</feature>
<dbReference type="InterPro" id="IPR018303">
    <property type="entry name" value="ATPase_P-typ_P_site"/>
</dbReference>
<reference evidence="14" key="1">
    <citation type="submission" date="2018-05" db="EMBL/GenBank/DDBJ databases">
        <authorList>
            <person name="Li Y."/>
        </authorList>
    </citation>
    <scope>NUCLEOTIDE SEQUENCE [LARGE SCALE GENOMIC DNA]</scope>
    <source>
        <strain evidence="14">sk1b4</strain>
    </source>
</reference>
<evidence type="ECO:0000256" key="3">
    <source>
        <dbReference type="ARBA" id="ARBA00022692"/>
    </source>
</evidence>
<keyword evidence="10" id="KW-1003">Cell membrane</keyword>
<dbReference type="GO" id="GO:0005507">
    <property type="term" value="F:copper ion binding"/>
    <property type="evidence" value="ECO:0007669"/>
    <property type="project" value="TreeGrafter"/>
</dbReference>
<sequence>MDNGQPGDEHSGHEQSGHDHSGHMDHVAMFQRLFWIMVVLAIPVIGFNAMFASLIGYSLPDAAWVDWVSPILGTVMFVWGGKPFLSGGLQEIKDRQPGMMLLIALAITVAFVSSWGSSLHLLGHELDFWWELALLVVIMLLGHWIEMRSLAQTSSALDSLAALLPDEAEVVRGDSTENVAPEDLEEGDVVVIRPGSSIPADGTIVEGSAHVDESMITGESWPVSRSEGDRVVAGTISTDSGLRVEVSATGEETTLAGIQKLVSDAQSSSSRAQRIADRVAALLFWYALIAAAITTIVWLIVGAPEDAVTRAVTVLVIACPHALGLAIPLVVSIATERAAKSGILIRDRLALESMRTVDTVVFDKTGTLTVGEPRVTGTALADHSAADSEDQLLSLAAAAEADSEHPLARAITAAARDKEIDVPHAQDFSSEPALGVSAKVDGQKIEVGGPNLLDSRDLTELEAVGNWKNEGAIVLHVVVDGEVAGALRLADEVRPESKAAVQALHDQGTDVVMITGDAEAAANAVADELGIDRVFAGVKPEDKASKIGELKDEGHKVAMVGDGVNDAPGLATADVGLAIGAGTDVAIGSAGVILASSNPESVLSVIKLSRATYSKMQQNLWWAAGYNLLAVPLAAGVLAPIGFILPMSVGAILMSLSTVVVALNAQLLRRIDLSSAG</sequence>
<accession>A0A2V1KE43</accession>
<dbReference type="InterPro" id="IPR044492">
    <property type="entry name" value="P_typ_ATPase_HD_dom"/>
</dbReference>
<dbReference type="InterPro" id="IPR023298">
    <property type="entry name" value="ATPase_P-typ_TM_dom_sf"/>
</dbReference>
<dbReference type="InterPro" id="IPR001757">
    <property type="entry name" value="P_typ_ATPase"/>
</dbReference>
<dbReference type="InterPro" id="IPR027256">
    <property type="entry name" value="P-typ_ATPase_IB"/>
</dbReference>
<dbReference type="Gene3D" id="3.40.50.1000">
    <property type="entry name" value="HAD superfamily/HAD-like"/>
    <property type="match status" value="1"/>
</dbReference>
<dbReference type="PANTHER" id="PTHR43520:SF8">
    <property type="entry name" value="P-TYPE CU(+) TRANSPORTER"/>
    <property type="match status" value="1"/>
</dbReference>
<dbReference type="Gene3D" id="2.70.150.10">
    <property type="entry name" value="Calcium-transporting ATPase, cytoplasmic transduction domain A"/>
    <property type="match status" value="1"/>
</dbReference>
<dbReference type="SUPFAM" id="SSF81653">
    <property type="entry name" value="Calcium ATPase, transduction domain A"/>
    <property type="match status" value="1"/>
</dbReference>
<keyword evidence="3 10" id="KW-0812">Transmembrane</keyword>
<feature type="transmembrane region" description="Helical" evidence="10">
    <location>
        <begin position="33"/>
        <end position="55"/>
    </location>
</feature>
<comment type="subcellular location">
    <subcellularLocation>
        <location evidence="1">Cell membrane</location>
        <topology evidence="1">Multi-pass membrane protein</topology>
    </subcellularLocation>
</comment>
<dbReference type="GO" id="GO:0005524">
    <property type="term" value="F:ATP binding"/>
    <property type="evidence" value="ECO:0007669"/>
    <property type="project" value="UniProtKB-UniRule"/>
</dbReference>
<evidence type="ECO:0000256" key="6">
    <source>
        <dbReference type="ARBA" id="ARBA00022840"/>
    </source>
</evidence>
<dbReference type="SFLD" id="SFLDF00027">
    <property type="entry name" value="p-type_atpase"/>
    <property type="match status" value="1"/>
</dbReference>
<dbReference type="PANTHER" id="PTHR43520">
    <property type="entry name" value="ATP7, ISOFORM B"/>
    <property type="match status" value="1"/>
</dbReference>
<evidence type="ECO:0000256" key="5">
    <source>
        <dbReference type="ARBA" id="ARBA00022741"/>
    </source>
</evidence>
<feature type="domain" description="P-type ATPase A" evidence="12">
    <location>
        <begin position="163"/>
        <end position="262"/>
    </location>
</feature>
<protein>
    <submittedName>
        <fullName evidence="13">Heavy metal translocating P-type ATPase</fullName>
    </submittedName>
</protein>
<dbReference type="GO" id="GO:0016887">
    <property type="term" value="F:ATP hydrolysis activity"/>
    <property type="evidence" value="ECO:0007669"/>
    <property type="project" value="InterPro"/>
</dbReference>
<dbReference type="NCBIfam" id="TIGR01511">
    <property type="entry name" value="ATPase-IB1_Cu"/>
    <property type="match status" value="1"/>
</dbReference>
<feature type="transmembrane region" description="Helical" evidence="10">
    <location>
        <begin position="279"/>
        <end position="301"/>
    </location>
</feature>
<keyword evidence="5 10" id="KW-0547">Nucleotide-binding</keyword>
<dbReference type="PRINTS" id="PR00943">
    <property type="entry name" value="CUATPASE"/>
</dbReference>
<feature type="transmembrane region" description="Helical" evidence="10">
    <location>
        <begin position="67"/>
        <end position="85"/>
    </location>
</feature>
<gene>
    <name evidence="13" type="ORF">DD236_00330</name>
</gene>
<dbReference type="PROSITE" id="PS00154">
    <property type="entry name" value="ATPASE_E1_E2"/>
    <property type="match status" value="1"/>
</dbReference>
<dbReference type="InterPro" id="IPR059000">
    <property type="entry name" value="ATPase_P-type_domA"/>
</dbReference>
<keyword evidence="7" id="KW-1278">Translocase</keyword>
<keyword evidence="4 10" id="KW-0479">Metal-binding</keyword>
<dbReference type="SUPFAM" id="SSF81665">
    <property type="entry name" value="Calcium ATPase, transmembrane domain M"/>
    <property type="match status" value="1"/>
</dbReference>
<name>A0A2V1KE43_9ACTO</name>
<evidence type="ECO:0000313" key="14">
    <source>
        <dbReference type="Proteomes" id="UP000245283"/>
    </source>
</evidence>
<evidence type="ECO:0000256" key="11">
    <source>
        <dbReference type="SAM" id="MobiDB-lite"/>
    </source>
</evidence>
<feature type="transmembrane region" description="Helical" evidence="10">
    <location>
        <begin position="97"/>
        <end position="116"/>
    </location>
</feature>
<feature type="transmembrane region" description="Helical" evidence="10">
    <location>
        <begin position="128"/>
        <end position="145"/>
    </location>
</feature>
<proteinExistence type="inferred from homology"/>
<evidence type="ECO:0000256" key="9">
    <source>
        <dbReference type="ARBA" id="ARBA00023136"/>
    </source>
</evidence>
<dbReference type="SUPFAM" id="SSF56784">
    <property type="entry name" value="HAD-like"/>
    <property type="match status" value="1"/>
</dbReference>
<evidence type="ECO:0000256" key="2">
    <source>
        <dbReference type="ARBA" id="ARBA00006024"/>
    </source>
</evidence>
<keyword evidence="6 10" id="KW-0067">ATP-binding</keyword>
<feature type="transmembrane region" description="Helical" evidence="10">
    <location>
        <begin position="620"/>
        <end position="643"/>
    </location>
</feature>
<keyword evidence="14" id="KW-1185">Reference proteome</keyword>
<dbReference type="SFLD" id="SFLDG00002">
    <property type="entry name" value="C1.7:_P-type_atpase_like"/>
    <property type="match status" value="1"/>
</dbReference>
<evidence type="ECO:0000259" key="12">
    <source>
        <dbReference type="Pfam" id="PF00122"/>
    </source>
</evidence>
<organism evidence="13 14">
    <name type="scientific">Ancrocorticia populi</name>
    <dbReference type="NCBI Taxonomy" id="2175228"/>
    <lineage>
        <taxon>Bacteria</taxon>
        <taxon>Bacillati</taxon>
        <taxon>Actinomycetota</taxon>
        <taxon>Actinomycetes</taxon>
        <taxon>Actinomycetales</taxon>
        <taxon>Actinomycetaceae</taxon>
        <taxon>Ancrocorticia</taxon>
    </lineage>
</organism>
<evidence type="ECO:0000256" key="8">
    <source>
        <dbReference type="ARBA" id="ARBA00022989"/>
    </source>
</evidence>
<evidence type="ECO:0000256" key="7">
    <source>
        <dbReference type="ARBA" id="ARBA00022967"/>
    </source>
</evidence>
<dbReference type="Pfam" id="PF00122">
    <property type="entry name" value="E1-E2_ATPase"/>
    <property type="match status" value="1"/>
</dbReference>
<dbReference type="OrthoDB" id="7059309at2"/>
<dbReference type="InterPro" id="IPR008250">
    <property type="entry name" value="ATPase_P-typ_transduc_dom_A_sf"/>
</dbReference>
<feature type="region of interest" description="Disordered" evidence="11">
    <location>
        <begin position="1"/>
        <end position="20"/>
    </location>
</feature>
<dbReference type="NCBIfam" id="TIGR01494">
    <property type="entry name" value="ATPase_P-type"/>
    <property type="match status" value="1"/>
</dbReference>
<evidence type="ECO:0000313" key="13">
    <source>
        <dbReference type="EMBL" id="PWF27737.1"/>
    </source>
</evidence>
<dbReference type="InterPro" id="IPR023299">
    <property type="entry name" value="ATPase_P-typ_cyto_dom_N"/>
</dbReference>
<feature type="transmembrane region" description="Helical" evidence="10">
    <location>
        <begin position="649"/>
        <end position="668"/>
    </location>
</feature>
<dbReference type="EMBL" id="QETB01000001">
    <property type="protein sequence ID" value="PWF27737.1"/>
    <property type="molecule type" value="Genomic_DNA"/>
</dbReference>
<dbReference type="Pfam" id="PF00702">
    <property type="entry name" value="Hydrolase"/>
    <property type="match status" value="1"/>
</dbReference>
<keyword evidence="9 10" id="KW-0472">Membrane</keyword>
<keyword evidence="8 10" id="KW-1133">Transmembrane helix</keyword>
<comment type="caution">
    <text evidence="13">The sequence shown here is derived from an EMBL/GenBank/DDBJ whole genome shotgun (WGS) entry which is preliminary data.</text>
</comment>
<comment type="similarity">
    <text evidence="2 10">Belongs to the cation transport ATPase (P-type) (TC 3.A.3) family. Type IB subfamily.</text>
</comment>
<evidence type="ECO:0000256" key="4">
    <source>
        <dbReference type="ARBA" id="ARBA00022723"/>
    </source>
</evidence>
<dbReference type="Gene3D" id="3.40.1110.10">
    <property type="entry name" value="Calcium-transporting ATPase, cytoplasmic domain N"/>
    <property type="match status" value="1"/>
</dbReference>
<evidence type="ECO:0000256" key="1">
    <source>
        <dbReference type="ARBA" id="ARBA00004651"/>
    </source>
</evidence>
<dbReference type="GO" id="GO:0043682">
    <property type="term" value="F:P-type divalent copper transporter activity"/>
    <property type="evidence" value="ECO:0007669"/>
    <property type="project" value="TreeGrafter"/>
</dbReference>
<dbReference type="SFLD" id="SFLDS00003">
    <property type="entry name" value="Haloacid_Dehalogenase"/>
    <property type="match status" value="1"/>
</dbReference>
<dbReference type="FunFam" id="2.70.150.10:FF:000002">
    <property type="entry name" value="Copper-transporting ATPase 1, putative"/>
    <property type="match status" value="1"/>
</dbReference>
<dbReference type="Proteomes" id="UP000245283">
    <property type="component" value="Unassembled WGS sequence"/>
</dbReference>
<dbReference type="InterPro" id="IPR036412">
    <property type="entry name" value="HAD-like_sf"/>
</dbReference>